<dbReference type="GO" id="GO:0004553">
    <property type="term" value="F:hydrolase activity, hydrolyzing O-glycosyl compounds"/>
    <property type="evidence" value="ECO:0007669"/>
    <property type="project" value="InterPro"/>
</dbReference>
<evidence type="ECO:0000313" key="6">
    <source>
        <dbReference type="Proteomes" id="UP000669179"/>
    </source>
</evidence>
<proteinExistence type="predicted"/>
<feature type="domain" description="DUF7927" evidence="4">
    <location>
        <begin position="623"/>
        <end position="744"/>
    </location>
</feature>
<dbReference type="Gene3D" id="2.60.40.290">
    <property type="match status" value="1"/>
</dbReference>
<dbReference type="NCBIfam" id="TIGR04226">
    <property type="entry name" value="RrgB_K2N_iso_D2"/>
    <property type="match status" value="1"/>
</dbReference>
<dbReference type="Pfam" id="PF01345">
    <property type="entry name" value="DUF11"/>
    <property type="match status" value="1"/>
</dbReference>
<dbReference type="Gene3D" id="2.60.40.740">
    <property type="match status" value="1"/>
</dbReference>
<feature type="domain" description="DUF11" evidence="2">
    <location>
        <begin position="481"/>
        <end position="598"/>
    </location>
</feature>
<feature type="compositionally biased region" description="Basic and acidic residues" evidence="1">
    <location>
        <begin position="1290"/>
        <end position="1300"/>
    </location>
</feature>
<organism evidence="5 6">
    <name type="scientific">Actinomadura barringtoniae</name>
    <dbReference type="NCBI Taxonomy" id="1427535"/>
    <lineage>
        <taxon>Bacteria</taxon>
        <taxon>Bacillati</taxon>
        <taxon>Actinomycetota</taxon>
        <taxon>Actinomycetes</taxon>
        <taxon>Streptosporangiales</taxon>
        <taxon>Thermomonosporaceae</taxon>
        <taxon>Actinomadura</taxon>
    </lineage>
</organism>
<dbReference type="Gene3D" id="2.60.40.10">
    <property type="entry name" value="Immunoglobulins"/>
    <property type="match status" value="4"/>
</dbReference>
<dbReference type="PANTHER" id="PTHR34819">
    <property type="entry name" value="LARGE CYSTEINE-RICH PERIPLASMIC PROTEIN OMCB"/>
    <property type="match status" value="1"/>
</dbReference>
<evidence type="ECO:0000259" key="3">
    <source>
        <dbReference type="Pfam" id="PF20009"/>
    </source>
</evidence>
<dbReference type="Pfam" id="PF20009">
    <property type="entry name" value="GEVED"/>
    <property type="match status" value="1"/>
</dbReference>
<feature type="domain" description="DUF7927" evidence="4">
    <location>
        <begin position="1128"/>
        <end position="1247"/>
    </location>
</feature>
<evidence type="ECO:0000259" key="4">
    <source>
        <dbReference type="Pfam" id="PF25549"/>
    </source>
</evidence>
<dbReference type="InterPro" id="IPR001434">
    <property type="entry name" value="OmcB-like_DUF11"/>
</dbReference>
<dbReference type="PANTHER" id="PTHR34819:SF3">
    <property type="entry name" value="CELL SURFACE PROTEIN"/>
    <property type="match status" value="1"/>
</dbReference>
<dbReference type="InterPro" id="IPR012291">
    <property type="entry name" value="CBM2_carb-bd_dom_sf"/>
</dbReference>
<feature type="domain" description="DUF7927" evidence="4">
    <location>
        <begin position="1003"/>
        <end position="1112"/>
    </location>
</feature>
<feature type="compositionally biased region" description="Low complexity" evidence="1">
    <location>
        <begin position="43"/>
        <end position="89"/>
    </location>
</feature>
<name>A0A939PCN0_9ACTN</name>
<evidence type="ECO:0000256" key="1">
    <source>
        <dbReference type="SAM" id="MobiDB-lite"/>
    </source>
</evidence>
<dbReference type="Pfam" id="PF25549">
    <property type="entry name" value="DUF7927"/>
    <property type="match status" value="6"/>
</dbReference>
<dbReference type="InterPro" id="IPR008966">
    <property type="entry name" value="Adhesion_dom_sf"/>
</dbReference>
<evidence type="ECO:0000313" key="5">
    <source>
        <dbReference type="EMBL" id="MBO2446026.1"/>
    </source>
</evidence>
<feature type="domain" description="DUF7927" evidence="4">
    <location>
        <begin position="753"/>
        <end position="861"/>
    </location>
</feature>
<keyword evidence="6" id="KW-1185">Reference proteome</keyword>
<comment type="caution">
    <text evidence="5">The sequence shown here is derived from an EMBL/GenBank/DDBJ whole genome shotgun (WGS) entry which is preliminary data.</text>
</comment>
<dbReference type="InterPro" id="IPR057687">
    <property type="entry name" value="DUF7927"/>
</dbReference>
<sequence>MALASAVVLACPGTGRALPAGHAGGTMPAVHPGGGLPAGHAGGALPAGHPGDAIPAGHPGGALPAGHPGGAMPAGHAGGALPAVHPGGALPAGHAGGTIAARHSGKTVPAGHAGGTMAAGRAGAARAELPFRQRFGETARGGMARAGNSVVSCYPPASSKCTSQRDGTGANNLPATFLDVDSDGSTFNSSTADLSMPAGATVKLARLYWGGRSETNDSTPGLPAGNKTAPDFAARGTVKLKTPGGSYQDVTAAAADMGQTNTDSAYAGDAYGASADVTSLVAAAGAGTYTAADVQTARGSDGLGAFGGWSLVVVYEDAGSPLRNLTLYDGYLYQESSDPPTTGTVSGFQTPTNGTVHALLGEIVYDGDSGIEGDYTRVKTTNGPQTTLSDAAHPANDFFNSAVATLGANETARDPSYSNNLGYDSSVIDASSAFRNGDTDATFSIGTSGDTYWPHALYSQIDLNEPKIDLTKSAAVVGGGPAQPGAEVEYTINAESKGPDDAVESVLTDSVPAGTTYVPGSLKVASGANAGDKTDASGDDQGEVAGGKDITVRLGSGADATKGGTLAVGDTTSVTFRVKLNNESAGTTVTNTATVEYGGADYPSERTKTTADAKTPVAKVQIAKTASPRNPLPGDKVTYTVKVSNPTDVDYNGVDFTDDLTKVLDDATYDNDATASSGTVGYTAPKVTWNGDVPAKSTVTVTYSVTVKDPPTGDLVMTNAVTSTTPETNCTPAADGSPPTDPACSTSQNIPKLQVKKTSTPDEPKPGEKVTYKVTVENVGKADYPGASFTDDLTAVLDDATYDNDGTADKGTVSYAAPKLTWTGDLKVGETATVTYSVTVKDPPTGDQTMTNAVVASGSNCVDGKEADCHNVHPVPKLTVKKVAAPTDPLPGGKVTYTVTIANNSKADYLDATLTDDLTGVLDDATYNNDATADSGTTSYAEPKLTWNGDVAQGQTVTITYSVTVKSPPGGDDVLKNAVVVPGSNCADGKDPDCGTVVPVPELKVRKTASPKVAKPGETVTYTTTVENVGQADYPGASLTDDLTGVLDDATYDKDASADSGTVSYAEPKLTWNGDVAKGQTVTITYSVTLNDPTTGDGILKNAVVSPGSNCILGTEPACHTINPEPTIEFTKKASPQNPAPGGTVKYTITVTNPGRIIYTGASFTDDLTGTLDDATYNNDATATGGTASYAAPVLSWQGNVRAGQTVTITYSVTLKQPATGDGRLTNAVVSDNPGGNCPPGSTDPRCNAVVPVPDTDFGDAPDSYKTKYASGGPYHWLTKGLTLGTTSTAERDAPDRLDGTSDGGEDAVRGHDPLIKGDTSFAQDVAVRNTTRRPALLAAWIDFNRSGTFEPGELATSRVPAGATKARLSWSKISVPAAGLTYARARLYGDPTRLGGYRMAAPKPGPAGYGGRGEVEDYPLTIRPGTPKLHVVKTSSAGKTVKPGSRVRYTLTIKNVGNAAFTSANPAVVTDDLSGVLDDARYDNDARASAPTVSYKRPKVTWRGPLAVGATVTVTYSVTVRKKPHGDTVLRNTVVAPNSNCQADASGKGCGTRTRVRFHQK</sequence>
<dbReference type="InterPro" id="IPR045474">
    <property type="entry name" value="GEVED"/>
</dbReference>
<feature type="domain" description="GEVED" evidence="3">
    <location>
        <begin position="1338"/>
        <end position="1421"/>
    </location>
</feature>
<dbReference type="NCBIfam" id="TIGR01451">
    <property type="entry name" value="B_ant_repeat"/>
    <property type="match status" value="5"/>
</dbReference>
<feature type="domain" description="DUF7927" evidence="4">
    <location>
        <begin position="1430"/>
        <end position="1541"/>
    </location>
</feature>
<feature type="region of interest" description="Disordered" evidence="1">
    <location>
        <begin position="34"/>
        <end position="89"/>
    </location>
</feature>
<dbReference type="InterPro" id="IPR013783">
    <property type="entry name" value="Ig-like_fold"/>
</dbReference>
<dbReference type="RefSeq" id="WP_208253599.1">
    <property type="nucleotide sequence ID" value="NZ_JAGEOJ010000001.1"/>
</dbReference>
<dbReference type="Proteomes" id="UP000669179">
    <property type="component" value="Unassembled WGS sequence"/>
</dbReference>
<feature type="compositionally biased region" description="Basic and acidic residues" evidence="1">
    <location>
        <begin position="1307"/>
        <end position="1316"/>
    </location>
</feature>
<reference evidence="5" key="1">
    <citation type="submission" date="2021-03" db="EMBL/GenBank/DDBJ databases">
        <authorList>
            <person name="Kanchanasin P."/>
            <person name="Saeng-In P."/>
            <person name="Phongsopitanun W."/>
            <person name="Yuki M."/>
            <person name="Kudo T."/>
            <person name="Ohkuma M."/>
            <person name="Tanasupawat S."/>
        </authorList>
    </citation>
    <scope>NUCLEOTIDE SEQUENCE</scope>
    <source>
        <strain evidence="5">GKU 128</strain>
    </source>
</reference>
<feature type="region of interest" description="Disordered" evidence="1">
    <location>
        <begin position="525"/>
        <end position="545"/>
    </location>
</feature>
<dbReference type="InterPro" id="IPR047589">
    <property type="entry name" value="DUF11_rpt"/>
</dbReference>
<protein>
    <submittedName>
        <fullName evidence="5">DUF11 domain-containing protein</fullName>
    </submittedName>
</protein>
<dbReference type="SUPFAM" id="SSF49401">
    <property type="entry name" value="Bacterial adhesins"/>
    <property type="match status" value="1"/>
</dbReference>
<dbReference type="EMBL" id="JAGEOJ010000001">
    <property type="protein sequence ID" value="MBO2446026.1"/>
    <property type="molecule type" value="Genomic_DNA"/>
</dbReference>
<feature type="domain" description="DUF7927" evidence="4">
    <location>
        <begin position="878"/>
        <end position="992"/>
    </location>
</feature>
<gene>
    <name evidence="5" type="ORF">J4573_02920</name>
</gene>
<dbReference type="GO" id="GO:0030247">
    <property type="term" value="F:polysaccharide binding"/>
    <property type="evidence" value="ECO:0007669"/>
    <property type="project" value="InterPro"/>
</dbReference>
<dbReference type="InterPro" id="IPR051172">
    <property type="entry name" value="Chlamydia_OmcB"/>
</dbReference>
<feature type="region of interest" description="Disordered" evidence="1">
    <location>
        <begin position="1287"/>
        <end position="1316"/>
    </location>
</feature>
<dbReference type="GO" id="GO:0005975">
    <property type="term" value="P:carbohydrate metabolic process"/>
    <property type="evidence" value="ECO:0007669"/>
    <property type="project" value="UniProtKB-ARBA"/>
</dbReference>
<evidence type="ECO:0000259" key="2">
    <source>
        <dbReference type="Pfam" id="PF01345"/>
    </source>
</evidence>
<accession>A0A939PCN0</accession>
<dbReference type="InterPro" id="IPR026466">
    <property type="entry name" value="Fim_isopep_form_D2_dom"/>
</dbReference>
<feature type="region of interest" description="Disordered" evidence="1">
    <location>
        <begin position="724"/>
        <end position="748"/>
    </location>
</feature>